<dbReference type="AlphaFoldDB" id="A0A0A9BX79"/>
<evidence type="ECO:0000313" key="1">
    <source>
        <dbReference type="EMBL" id="JAD67916.1"/>
    </source>
</evidence>
<sequence length="23" mass="2610">MAWKLQAGQDASFRVFQSNQIPS</sequence>
<proteinExistence type="predicted"/>
<accession>A0A0A9BX79</accession>
<organism evidence="1">
    <name type="scientific">Arundo donax</name>
    <name type="common">Giant reed</name>
    <name type="synonym">Donax arundinaceus</name>
    <dbReference type="NCBI Taxonomy" id="35708"/>
    <lineage>
        <taxon>Eukaryota</taxon>
        <taxon>Viridiplantae</taxon>
        <taxon>Streptophyta</taxon>
        <taxon>Embryophyta</taxon>
        <taxon>Tracheophyta</taxon>
        <taxon>Spermatophyta</taxon>
        <taxon>Magnoliopsida</taxon>
        <taxon>Liliopsida</taxon>
        <taxon>Poales</taxon>
        <taxon>Poaceae</taxon>
        <taxon>PACMAD clade</taxon>
        <taxon>Arundinoideae</taxon>
        <taxon>Arundineae</taxon>
        <taxon>Arundo</taxon>
    </lineage>
</organism>
<name>A0A0A9BX79_ARUDO</name>
<dbReference type="EMBL" id="GBRH01229979">
    <property type="protein sequence ID" value="JAD67916.1"/>
    <property type="molecule type" value="Transcribed_RNA"/>
</dbReference>
<reference evidence="1" key="1">
    <citation type="submission" date="2014-09" db="EMBL/GenBank/DDBJ databases">
        <authorList>
            <person name="Magalhaes I.L.F."/>
            <person name="Oliveira U."/>
            <person name="Santos F.R."/>
            <person name="Vidigal T.H.D.A."/>
            <person name="Brescovit A.D."/>
            <person name="Santos A.J."/>
        </authorList>
    </citation>
    <scope>NUCLEOTIDE SEQUENCE</scope>
    <source>
        <tissue evidence="1">Shoot tissue taken approximately 20 cm above the soil surface</tissue>
    </source>
</reference>
<protein>
    <submittedName>
        <fullName evidence="1">Uncharacterized protein</fullName>
    </submittedName>
</protein>
<reference evidence="1" key="2">
    <citation type="journal article" date="2015" name="Data Brief">
        <title>Shoot transcriptome of the giant reed, Arundo donax.</title>
        <authorList>
            <person name="Barrero R.A."/>
            <person name="Guerrero F.D."/>
            <person name="Moolhuijzen P."/>
            <person name="Goolsby J.A."/>
            <person name="Tidwell J."/>
            <person name="Bellgard S.E."/>
            <person name="Bellgard M.I."/>
        </authorList>
    </citation>
    <scope>NUCLEOTIDE SEQUENCE</scope>
    <source>
        <tissue evidence="1">Shoot tissue taken approximately 20 cm above the soil surface</tissue>
    </source>
</reference>